<dbReference type="EMBL" id="CAXDID020000503">
    <property type="protein sequence ID" value="CAL6097850.1"/>
    <property type="molecule type" value="Genomic_DNA"/>
</dbReference>
<accession>A0AA86U8Q2</accession>
<name>A0AA86U8Q2_9EUKA</name>
<protein>
    <submittedName>
        <fullName evidence="2">Hypothetical_protein</fullName>
    </submittedName>
</protein>
<evidence type="ECO:0000313" key="3">
    <source>
        <dbReference type="Proteomes" id="UP001642409"/>
    </source>
</evidence>
<reference evidence="1" key="1">
    <citation type="submission" date="2023-06" db="EMBL/GenBank/DDBJ databases">
        <authorList>
            <person name="Kurt Z."/>
        </authorList>
    </citation>
    <scope>NUCLEOTIDE SEQUENCE</scope>
</reference>
<organism evidence="1">
    <name type="scientific">Hexamita inflata</name>
    <dbReference type="NCBI Taxonomy" id="28002"/>
    <lineage>
        <taxon>Eukaryota</taxon>
        <taxon>Metamonada</taxon>
        <taxon>Diplomonadida</taxon>
        <taxon>Hexamitidae</taxon>
        <taxon>Hexamitinae</taxon>
        <taxon>Hexamita</taxon>
    </lineage>
</organism>
<proteinExistence type="predicted"/>
<sequence length="226" mass="25934">MNEDQLQNRGYTVVQTLSSISINAFSTLISVGNTYPLLKLPGLDIQCVTLEIVKRQLYIYYAHVKLKSELFITQFNCQQDPLITDNPDGHQQDPFLITYPTIQLQTQMLFTIYELLGQSHELYDIIENYGQMHQFPEIYALMSVQVHKPETNAAPDGQLHTFDQFMLLIPHVQASFSTKAPLVQQAHSPFLIAQPTILQTQTFQIILELDGHIQIPFQTIEFMIVH</sequence>
<reference evidence="2 3" key="2">
    <citation type="submission" date="2024-07" db="EMBL/GenBank/DDBJ databases">
        <authorList>
            <person name="Akdeniz Z."/>
        </authorList>
    </citation>
    <scope>NUCLEOTIDE SEQUENCE [LARGE SCALE GENOMIC DNA]</scope>
</reference>
<keyword evidence="3" id="KW-1185">Reference proteome</keyword>
<gene>
    <name evidence="1" type="ORF">HINF_LOCUS29447</name>
    <name evidence="2" type="ORF">HINF_LOCUS69330</name>
</gene>
<dbReference type="AlphaFoldDB" id="A0AA86U8Q2"/>
<evidence type="ECO:0000313" key="2">
    <source>
        <dbReference type="EMBL" id="CAL6097850.1"/>
    </source>
</evidence>
<dbReference type="EMBL" id="CATOUU010000696">
    <property type="protein sequence ID" value="CAI9941802.1"/>
    <property type="molecule type" value="Genomic_DNA"/>
</dbReference>
<comment type="caution">
    <text evidence="1">The sequence shown here is derived from an EMBL/GenBank/DDBJ whole genome shotgun (WGS) entry which is preliminary data.</text>
</comment>
<evidence type="ECO:0000313" key="1">
    <source>
        <dbReference type="EMBL" id="CAI9941802.1"/>
    </source>
</evidence>
<dbReference type="Proteomes" id="UP001642409">
    <property type="component" value="Unassembled WGS sequence"/>
</dbReference>